<evidence type="ECO:0000313" key="3">
    <source>
        <dbReference type="Proteomes" id="UP000489600"/>
    </source>
</evidence>
<name>A0A565ALK4_9BRAS</name>
<comment type="caution">
    <text evidence="2">The sequence shown here is derived from an EMBL/GenBank/DDBJ whole genome shotgun (WGS) entry which is preliminary data.</text>
</comment>
<feature type="compositionally biased region" description="Pro residues" evidence="1">
    <location>
        <begin position="41"/>
        <end position="52"/>
    </location>
</feature>
<accession>A0A565ALK4</accession>
<evidence type="ECO:0000256" key="1">
    <source>
        <dbReference type="SAM" id="MobiDB-lite"/>
    </source>
</evidence>
<organism evidence="2 3">
    <name type="scientific">Arabis nemorensis</name>
    <dbReference type="NCBI Taxonomy" id="586526"/>
    <lineage>
        <taxon>Eukaryota</taxon>
        <taxon>Viridiplantae</taxon>
        <taxon>Streptophyta</taxon>
        <taxon>Embryophyta</taxon>
        <taxon>Tracheophyta</taxon>
        <taxon>Spermatophyta</taxon>
        <taxon>Magnoliopsida</taxon>
        <taxon>eudicotyledons</taxon>
        <taxon>Gunneridae</taxon>
        <taxon>Pentapetalae</taxon>
        <taxon>rosids</taxon>
        <taxon>malvids</taxon>
        <taxon>Brassicales</taxon>
        <taxon>Brassicaceae</taxon>
        <taxon>Arabideae</taxon>
        <taxon>Arabis</taxon>
    </lineage>
</organism>
<keyword evidence="3" id="KW-1185">Reference proteome</keyword>
<dbReference type="PANTHER" id="PTHR34657:SF10">
    <property type="entry name" value="F21M11.6 PROTEIN"/>
    <property type="match status" value="1"/>
</dbReference>
<feature type="compositionally biased region" description="Basic and acidic residues" evidence="1">
    <location>
        <begin position="14"/>
        <end position="24"/>
    </location>
</feature>
<dbReference type="AlphaFoldDB" id="A0A565ALK4"/>
<sequence>MNTKTMRLPPRRFLTPDKRKERDGVISSVVEKPPEVAVTKLPPPSNLNPTPPINTISRKSLIVAEPIGSNQLVLAGYLSHEFLTNGTLFGEQWNPARAQAGPFSAQSNEPKKLKPSHIIEPAEEREPKRKRYVEVANLLRSDGAHLPGIVNPAQLARVIKL</sequence>
<feature type="region of interest" description="Disordered" evidence="1">
    <location>
        <begin position="1"/>
        <end position="52"/>
    </location>
</feature>
<dbReference type="PANTHER" id="PTHR34657">
    <property type="entry name" value="EMBRYO SAC DEVELOPMENT ARREST 6"/>
    <property type="match status" value="1"/>
</dbReference>
<dbReference type="EMBL" id="CABITT030000001">
    <property type="protein sequence ID" value="VVA89889.1"/>
    <property type="molecule type" value="Genomic_DNA"/>
</dbReference>
<reference evidence="2" key="1">
    <citation type="submission" date="2019-07" db="EMBL/GenBank/DDBJ databases">
        <authorList>
            <person name="Dittberner H."/>
        </authorList>
    </citation>
    <scope>NUCLEOTIDE SEQUENCE [LARGE SCALE GENOMIC DNA]</scope>
</reference>
<dbReference type="Proteomes" id="UP000489600">
    <property type="component" value="Unassembled WGS sequence"/>
</dbReference>
<evidence type="ECO:0000313" key="2">
    <source>
        <dbReference type="EMBL" id="VVA89889.1"/>
    </source>
</evidence>
<dbReference type="OrthoDB" id="687843at2759"/>
<protein>
    <submittedName>
        <fullName evidence="2">Uncharacterized protein</fullName>
    </submittedName>
</protein>
<proteinExistence type="predicted"/>
<gene>
    <name evidence="2" type="ORF">ANE_LOCUS334</name>
</gene>